<sequence length="229" mass="25253">MKRLLPALTLILAPALGLAAPVPFQASYAVSVNGMTLGGMDSSLKYTATGYTYQKLTKANGLAAMLSGDTLTERSTGSKQGEQLSAQHYLHHHKSKRKDRRDEFTFTSPTRVTGQYESKPYDLSAPADTIDSALLELRLMDDLASGKPLNYQVASRGKIKPYRFQKLGTETLETPAGSYECEKVQVTADDGKRQTTVWLAPSLHYHIVRAAHRDDDEVIEVTLTRHQAP</sequence>
<evidence type="ECO:0000313" key="2">
    <source>
        <dbReference type="EMBL" id="OQX06471.1"/>
    </source>
</evidence>
<feature type="signal peptide" evidence="1">
    <location>
        <begin position="1"/>
        <end position="19"/>
    </location>
</feature>
<gene>
    <name evidence="2" type="ORF">BWK73_30785</name>
</gene>
<reference evidence="2 3" key="1">
    <citation type="submission" date="2017-01" db="EMBL/GenBank/DDBJ databases">
        <title>Novel large sulfur bacteria in the metagenomes of groundwater-fed chemosynthetic microbial mats in the Lake Huron basin.</title>
        <authorList>
            <person name="Sharrar A.M."/>
            <person name="Flood B.E."/>
            <person name="Bailey J.V."/>
            <person name="Jones D.S."/>
            <person name="Biddanda B."/>
            <person name="Ruberg S.A."/>
            <person name="Marcus D.N."/>
            <person name="Dick G.J."/>
        </authorList>
    </citation>
    <scope>NUCLEOTIDE SEQUENCE [LARGE SCALE GENOMIC DNA]</scope>
    <source>
        <strain evidence="2">A8</strain>
    </source>
</reference>
<dbReference type="AlphaFoldDB" id="A0A1Y1QIF8"/>
<dbReference type="EMBL" id="MTEJ01000243">
    <property type="protein sequence ID" value="OQX06471.1"/>
    <property type="molecule type" value="Genomic_DNA"/>
</dbReference>
<dbReference type="Proteomes" id="UP000192491">
    <property type="component" value="Unassembled WGS sequence"/>
</dbReference>
<evidence type="ECO:0000256" key="1">
    <source>
        <dbReference type="SAM" id="SignalP"/>
    </source>
</evidence>
<dbReference type="Pfam" id="PF11306">
    <property type="entry name" value="DUF3108"/>
    <property type="match status" value="1"/>
</dbReference>
<protein>
    <recommendedName>
        <fullName evidence="4">DUF3108 domain-containing protein</fullName>
    </recommendedName>
</protein>
<accession>A0A1Y1QIF8</accession>
<comment type="caution">
    <text evidence="2">The sequence shown here is derived from an EMBL/GenBank/DDBJ whole genome shotgun (WGS) entry which is preliminary data.</text>
</comment>
<evidence type="ECO:0000313" key="3">
    <source>
        <dbReference type="Proteomes" id="UP000192491"/>
    </source>
</evidence>
<name>A0A1Y1QIF8_9GAMM</name>
<keyword evidence="1" id="KW-0732">Signal</keyword>
<dbReference type="InterPro" id="IPR021457">
    <property type="entry name" value="DUF3108"/>
</dbReference>
<organism evidence="2 3">
    <name type="scientific">Thiothrix lacustris</name>
    <dbReference type="NCBI Taxonomy" id="525917"/>
    <lineage>
        <taxon>Bacteria</taxon>
        <taxon>Pseudomonadati</taxon>
        <taxon>Pseudomonadota</taxon>
        <taxon>Gammaproteobacteria</taxon>
        <taxon>Thiotrichales</taxon>
        <taxon>Thiotrichaceae</taxon>
        <taxon>Thiothrix</taxon>
    </lineage>
</organism>
<feature type="chain" id="PRO_5012146592" description="DUF3108 domain-containing protein" evidence="1">
    <location>
        <begin position="20"/>
        <end position="229"/>
    </location>
</feature>
<proteinExistence type="predicted"/>
<evidence type="ECO:0008006" key="4">
    <source>
        <dbReference type="Google" id="ProtNLM"/>
    </source>
</evidence>